<sequence length="133" mass="14930">MPMKYIFADAVVATATTLYSYYYVVSAICAKKARPAAARMRELAMETKLVKELRVTRSGKKSQYPVLRRFDMPPALQGPKSPIIIIMIMAAGYLVQGLFAKQDPGRPWLMAASPGARKKRKRLYVIPPRCHLA</sequence>
<dbReference type="AlphaFoldDB" id="A0A370BKL2"/>
<keyword evidence="1" id="KW-1133">Transmembrane helix</keyword>
<accession>A0A370BKL2</accession>
<organism evidence="2 3">
    <name type="scientific">Aspergillus niger ATCC 13496</name>
    <dbReference type="NCBI Taxonomy" id="1353008"/>
    <lineage>
        <taxon>Eukaryota</taxon>
        <taxon>Fungi</taxon>
        <taxon>Dikarya</taxon>
        <taxon>Ascomycota</taxon>
        <taxon>Pezizomycotina</taxon>
        <taxon>Eurotiomycetes</taxon>
        <taxon>Eurotiomycetidae</taxon>
        <taxon>Eurotiales</taxon>
        <taxon>Aspergillaceae</taxon>
        <taxon>Aspergillus</taxon>
        <taxon>Aspergillus subgen. Circumdati</taxon>
    </lineage>
</organism>
<dbReference type="EMBL" id="KZ851985">
    <property type="protein sequence ID" value="RDH14059.1"/>
    <property type="molecule type" value="Genomic_DNA"/>
</dbReference>
<reference evidence="2 3" key="1">
    <citation type="submission" date="2018-07" db="EMBL/GenBank/DDBJ databases">
        <title>Section-level genome sequencing of Aspergillus section Nigri to investigate inter- and intra-species variation.</title>
        <authorList>
            <consortium name="DOE Joint Genome Institute"/>
            <person name="Vesth T.C."/>
            <person name="Nybo J.L."/>
            <person name="Theobald S."/>
            <person name="Frisvad J.C."/>
            <person name="Larsen T.O."/>
            <person name="Nielsen K.F."/>
            <person name="Hoof J.B."/>
            <person name="Brandl J."/>
            <person name="Salamov A."/>
            <person name="Riley R."/>
            <person name="Gladden J.M."/>
            <person name="Phatale P."/>
            <person name="Nielsen M.T."/>
            <person name="Lyhne E.K."/>
            <person name="Kogle M.E."/>
            <person name="Strasser K."/>
            <person name="McDonnell E."/>
            <person name="Barry K."/>
            <person name="Clum A."/>
            <person name="Chen C."/>
            <person name="Nolan M."/>
            <person name="Sandor L."/>
            <person name="Kuo A."/>
            <person name="Lipzen A."/>
            <person name="Hainaut M."/>
            <person name="Drula E."/>
            <person name="Tsang A."/>
            <person name="Magnuson J.K."/>
            <person name="Henrissat B."/>
            <person name="Wiebenga A."/>
            <person name="Simmons B.A."/>
            <person name="Makela M.R."/>
            <person name="De vries R.P."/>
            <person name="Grigoriev I.V."/>
            <person name="Mortensen U.H."/>
            <person name="Baker S.E."/>
            <person name="Andersen M.R."/>
        </authorList>
    </citation>
    <scope>NUCLEOTIDE SEQUENCE [LARGE SCALE GENOMIC DNA]</scope>
    <source>
        <strain evidence="2 3">ATCC 13496</strain>
    </source>
</reference>
<evidence type="ECO:0000313" key="3">
    <source>
        <dbReference type="Proteomes" id="UP000253845"/>
    </source>
</evidence>
<dbReference type="Proteomes" id="UP000253845">
    <property type="component" value="Unassembled WGS sequence"/>
</dbReference>
<gene>
    <name evidence="2" type="ORF">M747DRAFT_250360</name>
</gene>
<feature type="transmembrane region" description="Helical" evidence="1">
    <location>
        <begin position="82"/>
        <end position="100"/>
    </location>
</feature>
<keyword evidence="1" id="KW-0812">Transmembrane</keyword>
<keyword evidence="1" id="KW-0472">Membrane</keyword>
<evidence type="ECO:0000313" key="2">
    <source>
        <dbReference type="EMBL" id="RDH14059.1"/>
    </source>
</evidence>
<dbReference type="VEuPathDB" id="FungiDB:M747DRAFT_250360"/>
<protein>
    <submittedName>
        <fullName evidence="2">Uncharacterized protein</fullName>
    </submittedName>
</protein>
<feature type="transmembrane region" description="Helical" evidence="1">
    <location>
        <begin position="6"/>
        <end position="30"/>
    </location>
</feature>
<name>A0A370BKL2_ASPNG</name>
<proteinExistence type="predicted"/>
<evidence type="ECO:0000256" key="1">
    <source>
        <dbReference type="SAM" id="Phobius"/>
    </source>
</evidence>